<dbReference type="InterPro" id="IPR036457">
    <property type="entry name" value="PPM-type-like_dom_sf"/>
</dbReference>
<dbReference type="EMBL" id="JBBUTH010000009">
    <property type="protein sequence ID" value="MEK8052579.1"/>
    <property type="molecule type" value="Genomic_DNA"/>
</dbReference>
<dbReference type="PANTHER" id="PTHR43289:SF34">
    <property type="entry name" value="SERINE_THREONINE-PROTEIN KINASE YBDM-RELATED"/>
    <property type="match status" value="1"/>
</dbReference>
<dbReference type="CDD" id="cd14014">
    <property type="entry name" value="STKc_PknB_like"/>
    <property type="match status" value="1"/>
</dbReference>
<evidence type="ECO:0000259" key="6">
    <source>
        <dbReference type="PROSITE" id="PS50011"/>
    </source>
</evidence>
<dbReference type="EC" id="3.1.3.-" evidence="8"/>
<dbReference type="Proteomes" id="UP001365405">
    <property type="component" value="Unassembled WGS sequence"/>
</dbReference>
<comment type="caution">
    <text evidence="8">The sequence shown here is derived from an EMBL/GenBank/DDBJ whole genome shotgun (WGS) entry which is preliminary data.</text>
</comment>
<dbReference type="Pfam" id="PF00069">
    <property type="entry name" value="Pkinase"/>
    <property type="match status" value="1"/>
</dbReference>
<keyword evidence="9" id="KW-1185">Reference proteome</keyword>
<keyword evidence="5" id="KW-0812">Transmembrane</keyword>
<evidence type="ECO:0000256" key="1">
    <source>
        <dbReference type="ARBA" id="ARBA00022679"/>
    </source>
</evidence>
<dbReference type="SUPFAM" id="SSF56112">
    <property type="entry name" value="Protein kinase-like (PK-like)"/>
    <property type="match status" value="1"/>
</dbReference>
<dbReference type="GO" id="GO:0016301">
    <property type="term" value="F:kinase activity"/>
    <property type="evidence" value="ECO:0007669"/>
    <property type="project" value="UniProtKB-KW"/>
</dbReference>
<dbReference type="CDD" id="cd00143">
    <property type="entry name" value="PP2Cc"/>
    <property type="match status" value="1"/>
</dbReference>
<dbReference type="InterPro" id="IPR000719">
    <property type="entry name" value="Prot_kinase_dom"/>
</dbReference>
<accession>A0ABU9CPC1</accession>
<dbReference type="EC" id="3.1.3.16" evidence="8"/>
<keyword evidence="8" id="KW-0378">Hydrolase</keyword>
<dbReference type="Pfam" id="PF13672">
    <property type="entry name" value="PP2C_2"/>
    <property type="match status" value="1"/>
</dbReference>
<keyword evidence="2" id="KW-0547">Nucleotide-binding</keyword>
<keyword evidence="5" id="KW-1133">Transmembrane helix</keyword>
<feature type="domain" description="Protein kinase" evidence="6">
    <location>
        <begin position="264"/>
        <end position="535"/>
    </location>
</feature>
<proteinExistence type="predicted"/>
<evidence type="ECO:0000256" key="2">
    <source>
        <dbReference type="ARBA" id="ARBA00022741"/>
    </source>
</evidence>
<dbReference type="RefSeq" id="WP_341412282.1">
    <property type="nucleotide sequence ID" value="NZ_JBBUTH010000009.1"/>
</dbReference>
<sequence>MSFQVDVGQASQRGLREHNEDFTAALAAPAHEPARGLIAAIADGVSAGGQGRAAAQTAVISLVQDFHAVPGTWETTVALDRLIAAHNAWLADHNRRRSDDASGLTTLTALVLHGQTWTAAHVGDTRAWLLRDGELQQLTHDHALDHPDLGSRLTRAIGLEDTVRVDFHQGALQVGDMLLLSSDGVHRTLKPAQIARLLQREVPVHSLAEALVQAALDAGSPDNASAVLLRVQGLAEQGLDDALLAGRQLPAAPRLKVGDALDGMTITALVADTGVHRLYQAREDASRDLVAIKTLHESRAGDAEERAMLAHEAWLGQQVGGRDARGFVRVRPQRAPSAFYVVFDWHSGQTLEQRLTPGQAVAADEVVAAGIAVARALGRLHRQRVIHRDVKPANLHRGDDGQWRLLDLGAAISGREPAALRALRAGTPSYMNPEQWEEAGSCEGAAQADAMSDLYALGVTLYQWLTGRLPYGEIEPYQTQRFRRDPVAPSRIRPDLPIWLDHVLLKAVARDRRQRFETAEELLLALERGASRPLTAPPATPLVHRDPAALWKIALAVSLGFNLLLVVWLLFLPR</sequence>
<dbReference type="GO" id="GO:0004722">
    <property type="term" value="F:protein serine/threonine phosphatase activity"/>
    <property type="evidence" value="ECO:0007669"/>
    <property type="project" value="UniProtKB-EC"/>
</dbReference>
<keyword evidence="1 8" id="KW-0808">Transferase</keyword>
<dbReference type="Gene3D" id="3.60.40.10">
    <property type="entry name" value="PPM-type phosphatase domain"/>
    <property type="match status" value="1"/>
</dbReference>
<dbReference type="PROSITE" id="PS50011">
    <property type="entry name" value="PROTEIN_KINASE_DOM"/>
    <property type="match status" value="1"/>
</dbReference>
<dbReference type="SMART" id="SM00331">
    <property type="entry name" value="PP2C_SIG"/>
    <property type="match status" value="1"/>
</dbReference>
<keyword evidence="5" id="KW-0472">Membrane</keyword>
<name>A0ABU9CPC1_9BURK</name>
<dbReference type="PROSITE" id="PS51746">
    <property type="entry name" value="PPM_2"/>
    <property type="match status" value="1"/>
</dbReference>
<dbReference type="SMART" id="SM00220">
    <property type="entry name" value="S_TKc"/>
    <property type="match status" value="1"/>
</dbReference>
<dbReference type="PANTHER" id="PTHR43289">
    <property type="entry name" value="MITOGEN-ACTIVATED PROTEIN KINASE KINASE KINASE 20-RELATED"/>
    <property type="match status" value="1"/>
</dbReference>
<dbReference type="EC" id="2.7.11.-" evidence="8"/>
<dbReference type="SMART" id="SM00332">
    <property type="entry name" value="PP2Cc"/>
    <property type="match status" value="1"/>
</dbReference>
<dbReference type="Gene3D" id="1.10.510.10">
    <property type="entry name" value="Transferase(Phosphotransferase) domain 1"/>
    <property type="match status" value="1"/>
</dbReference>
<feature type="transmembrane region" description="Helical" evidence="5">
    <location>
        <begin position="549"/>
        <end position="572"/>
    </location>
</feature>
<evidence type="ECO:0000313" key="9">
    <source>
        <dbReference type="Proteomes" id="UP001365405"/>
    </source>
</evidence>
<organism evidence="8 9">
    <name type="scientific">Pseudaquabacterium inlustre</name>
    <dbReference type="NCBI Taxonomy" id="2984192"/>
    <lineage>
        <taxon>Bacteria</taxon>
        <taxon>Pseudomonadati</taxon>
        <taxon>Pseudomonadota</taxon>
        <taxon>Betaproteobacteria</taxon>
        <taxon>Burkholderiales</taxon>
        <taxon>Sphaerotilaceae</taxon>
        <taxon>Pseudaquabacterium</taxon>
    </lineage>
</organism>
<evidence type="ECO:0000313" key="8">
    <source>
        <dbReference type="EMBL" id="MEK8052579.1"/>
    </source>
</evidence>
<evidence type="ECO:0000256" key="4">
    <source>
        <dbReference type="ARBA" id="ARBA00022840"/>
    </source>
</evidence>
<feature type="domain" description="PPM-type phosphatase" evidence="7">
    <location>
        <begin position="6"/>
        <end position="231"/>
    </location>
</feature>
<dbReference type="SUPFAM" id="SSF81606">
    <property type="entry name" value="PP2C-like"/>
    <property type="match status" value="1"/>
</dbReference>
<dbReference type="InterPro" id="IPR001932">
    <property type="entry name" value="PPM-type_phosphatase-like_dom"/>
</dbReference>
<gene>
    <name evidence="8" type="ORF">AACH10_20170</name>
</gene>
<protein>
    <submittedName>
        <fullName evidence="8">Bifunctional protein-serine/threonine kinase/phosphatase</fullName>
        <ecNumber evidence="8">2.7.11.-</ecNumber>
        <ecNumber evidence="8">3.1.3.-</ecNumber>
        <ecNumber evidence="8">3.1.3.16</ecNumber>
    </submittedName>
</protein>
<evidence type="ECO:0000256" key="5">
    <source>
        <dbReference type="SAM" id="Phobius"/>
    </source>
</evidence>
<keyword evidence="4" id="KW-0067">ATP-binding</keyword>
<dbReference type="InterPro" id="IPR011009">
    <property type="entry name" value="Kinase-like_dom_sf"/>
</dbReference>
<keyword evidence="3 8" id="KW-0418">Kinase</keyword>
<reference evidence="8 9" key="1">
    <citation type="submission" date="2024-04" db="EMBL/GenBank/DDBJ databases">
        <title>Novel species of the genus Ideonella isolated from streams.</title>
        <authorList>
            <person name="Lu H."/>
        </authorList>
    </citation>
    <scope>NUCLEOTIDE SEQUENCE [LARGE SCALE GENOMIC DNA]</scope>
    <source>
        <strain evidence="8 9">DXS22W</strain>
    </source>
</reference>
<evidence type="ECO:0000256" key="3">
    <source>
        <dbReference type="ARBA" id="ARBA00022777"/>
    </source>
</evidence>
<evidence type="ECO:0000259" key="7">
    <source>
        <dbReference type="PROSITE" id="PS51746"/>
    </source>
</evidence>